<keyword evidence="2" id="KW-0472">Membrane</keyword>
<feature type="compositionally biased region" description="Basic and acidic residues" evidence="1">
    <location>
        <begin position="82"/>
        <end position="96"/>
    </location>
</feature>
<feature type="region of interest" description="Disordered" evidence="1">
    <location>
        <begin position="44"/>
        <end position="109"/>
    </location>
</feature>
<evidence type="ECO:0000313" key="3">
    <source>
        <dbReference type="EMBL" id="PRQ73300.1"/>
    </source>
</evidence>
<proteinExistence type="predicted"/>
<evidence type="ECO:0000256" key="2">
    <source>
        <dbReference type="SAM" id="Phobius"/>
    </source>
</evidence>
<keyword evidence="2" id="KW-0812">Transmembrane</keyword>
<keyword evidence="2" id="KW-1133">Transmembrane helix</keyword>
<evidence type="ECO:0000256" key="1">
    <source>
        <dbReference type="SAM" id="MobiDB-lite"/>
    </source>
</evidence>
<dbReference type="EMBL" id="LCTV02000008">
    <property type="protein sequence ID" value="PRQ73300.1"/>
    <property type="molecule type" value="Genomic_DNA"/>
</dbReference>
<reference evidence="3 4" key="1">
    <citation type="journal article" date="2018" name="Elife">
        <title>Functional genomics of lipid metabolism in the oleaginous yeast Rhodosporidium toruloides.</title>
        <authorList>
            <person name="Coradetti S.T."/>
            <person name="Pinel D."/>
            <person name="Geiselman G."/>
            <person name="Ito M."/>
            <person name="Mondo S."/>
            <person name="Reilly M.C."/>
            <person name="Cheng Y.F."/>
            <person name="Bauer S."/>
            <person name="Grigoriev I."/>
            <person name="Gladden J.M."/>
            <person name="Simmons B.A."/>
            <person name="Brem R."/>
            <person name="Arkin A.P."/>
            <person name="Skerker J.M."/>
        </authorList>
    </citation>
    <scope>NUCLEOTIDE SEQUENCE [LARGE SCALE GENOMIC DNA]</scope>
    <source>
        <strain evidence="3 4">NBRC 0880</strain>
    </source>
</reference>
<dbReference type="AlphaFoldDB" id="A0A2T0A5Q2"/>
<comment type="caution">
    <text evidence="3">The sequence shown here is derived from an EMBL/GenBank/DDBJ whole genome shotgun (WGS) entry which is preliminary data.</text>
</comment>
<accession>A0A2T0A5Q2</accession>
<protein>
    <submittedName>
        <fullName evidence="3">Uncharacterized protein</fullName>
    </submittedName>
</protein>
<dbReference type="OrthoDB" id="10655941at2759"/>
<dbReference type="Proteomes" id="UP000239560">
    <property type="component" value="Unassembled WGS sequence"/>
</dbReference>
<name>A0A2T0A5Q2_RHOTO</name>
<sequence>MTSNLASLLRRREAGTVEQGRQASFDEACRLLWIRSILACHPPSRNRNHLHSPERHPRPAARSTQYLPLRLLSPTIDPNSPEARHQAELREEEAGWRRNNRHQSVRRDHVDEDGEENLVFPALLACVLVLVPVLVVTVVLGAVFTAAKVDA</sequence>
<organism evidence="3 4">
    <name type="scientific">Rhodotorula toruloides</name>
    <name type="common">Yeast</name>
    <name type="synonym">Rhodosporidium toruloides</name>
    <dbReference type="NCBI Taxonomy" id="5286"/>
    <lineage>
        <taxon>Eukaryota</taxon>
        <taxon>Fungi</taxon>
        <taxon>Dikarya</taxon>
        <taxon>Basidiomycota</taxon>
        <taxon>Pucciniomycotina</taxon>
        <taxon>Microbotryomycetes</taxon>
        <taxon>Sporidiobolales</taxon>
        <taxon>Sporidiobolaceae</taxon>
        <taxon>Rhodotorula</taxon>
    </lineage>
</organism>
<gene>
    <name evidence="3" type="ORF">AAT19DRAFT_16053</name>
</gene>
<feature type="transmembrane region" description="Helical" evidence="2">
    <location>
        <begin position="118"/>
        <end position="147"/>
    </location>
</feature>
<evidence type="ECO:0000313" key="4">
    <source>
        <dbReference type="Proteomes" id="UP000239560"/>
    </source>
</evidence>